<reference evidence="2 3" key="1">
    <citation type="submission" date="2023-10" db="EMBL/GenBank/DDBJ databases">
        <title>Genomes of two closely related lineages of the louse Polyplax serrata with different host specificities.</title>
        <authorList>
            <person name="Martinu J."/>
            <person name="Tarabai H."/>
            <person name="Stefka J."/>
            <person name="Hypsa V."/>
        </authorList>
    </citation>
    <scope>NUCLEOTIDE SEQUENCE [LARGE SCALE GENOMIC DNA]</scope>
    <source>
        <strain evidence="2">HR10_N</strain>
    </source>
</reference>
<comment type="caution">
    <text evidence="2">The sequence shown here is derived from an EMBL/GenBank/DDBJ whole genome shotgun (WGS) entry which is preliminary data.</text>
</comment>
<proteinExistence type="predicted"/>
<evidence type="ECO:0000313" key="2">
    <source>
        <dbReference type="EMBL" id="KAK6619721.1"/>
    </source>
</evidence>
<dbReference type="Proteomes" id="UP001372834">
    <property type="component" value="Unassembled WGS sequence"/>
</dbReference>
<feature type="transmembrane region" description="Helical" evidence="1">
    <location>
        <begin position="111"/>
        <end position="131"/>
    </location>
</feature>
<evidence type="ECO:0000256" key="1">
    <source>
        <dbReference type="SAM" id="Phobius"/>
    </source>
</evidence>
<accession>A0AAN8S7H5</accession>
<protein>
    <submittedName>
        <fullName evidence="2">Uncharacterized protein</fullName>
    </submittedName>
</protein>
<keyword evidence="1" id="KW-0472">Membrane</keyword>
<organism evidence="2 3">
    <name type="scientific">Polyplax serrata</name>
    <name type="common">Common mouse louse</name>
    <dbReference type="NCBI Taxonomy" id="468196"/>
    <lineage>
        <taxon>Eukaryota</taxon>
        <taxon>Metazoa</taxon>
        <taxon>Ecdysozoa</taxon>
        <taxon>Arthropoda</taxon>
        <taxon>Hexapoda</taxon>
        <taxon>Insecta</taxon>
        <taxon>Pterygota</taxon>
        <taxon>Neoptera</taxon>
        <taxon>Paraneoptera</taxon>
        <taxon>Psocodea</taxon>
        <taxon>Troctomorpha</taxon>
        <taxon>Phthiraptera</taxon>
        <taxon>Anoplura</taxon>
        <taxon>Polyplacidae</taxon>
        <taxon>Polyplax</taxon>
    </lineage>
</organism>
<gene>
    <name evidence="2" type="ORF">RUM43_012479</name>
</gene>
<dbReference type="EMBL" id="JAWJWE010000040">
    <property type="protein sequence ID" value="KAK6619721.1"/>
    <property type="molecule type" value="Genomic_DNA"/>
</dbReference>
<keyword evidence="1" id="KW-0812">Transmembrane</keyword>
<keyword evidence="1" id="KW-1133">Transmembrane helix</keyword>
<sequence length="136" mass="15428">MTKHNNQIKILRQQYRNLSSSAPVLLFLRQTGRKQDDPDVLVQCKTITSETYKIELNDPCYSAYTLDECSPLYISLVPPEQSLGTACPNCRLPGNVQYEISAVGLTCYNSAVHLLSSPMFLCVSLLFLFIWNSRLY</sequence>
<dbReference type="AlphaFoldDB" id="A0AAN8S7H5"/>
<name>A0AAN8S7H5_POLSC</name>
<evidence type="ECO:0000313" key="3">
    <source>
        <dbReference type="Proteomes" id="UP001372834"/>
    </source>
</evidence>